<name>A0AA49GL88_9BACT</name>
<reference evidence="2" key="1">
    <citation type="journal article" date="2023" name="Comput. Struct. Biotechnol. J.">
        <title>Discovery of a novel marine Bacteroidetes with a rich repertoire of carbohydrate-active enzymes.</title>
        <authorList>
            <person name="Chen B."/>
            <person name="Liu G."/>
            <person name="Chen Q."/>
            <person name="Wang H."/>
            <person name="Liu L."/>
            <person name="Tang K."/>
        </authorList>
    </citation>
    <scope>NUCLEOTIDE SEQUENCE</scope>
    <source>
        <strain evidence="2">TK19036</strain>
    </source>
</reference>
<feature type="compositionally biased region" description="Basic residues" evidence="1">
    <location>
        <begin position="79"/>
        <end position="90"/>
    </location>
</feature>
<proteinExistence type="predicted"/>
<evidence type="ECO:0000313" key="2">
    <source>
        <dbReference type="EMBL" id="WKN35811.1"/>
    </source>
</evidence>
<feature type="region of interest" description="Disordered" evidence="1">
    <location>
        <begin position="196"/>
        <end position="227"/>
    </location>
</feature>
<dbReference type="EMBL" id="CP120682">
    <property type="protein sequence ID" value="WKN35811.1"/>
    <property type="molecule type" value="Genomic_DNA"/>
</dbReference>
<gene>
    <name evidence="2" type="ORF">K4G66_25925</name>
</gene>
<reference evidence="2" key="2">
    <citation type="journal article" date="2024" name="Antonie Van Leeuwenhoek">
        <title>Roseihalotalea indica gen. nov., sp. nov., a halophilic Bacteroidetes from mesopelagic Southwest Indian Ocean with higher carbohydrate metabolic potential.</title>
        <authorList>
            <person name="Chen B."/>
            <person name="Zhang M."/>
            <person name="Lin D."/>
            <person name="Ye J."/>
            <person name="Tang K."/>
        </authorList>
    </citation>
    <scope>NUCLEOTIDE SEQUENCE</scope>
    <source>
        <strain evidence="2">TK19036</strain>
    </source>
</reference>
<feature type="compositionally biased region" description="Polar residues" evidence="1">
    <location>
        <begin position="63"/>
        <end position="74"/>
    </location>
</feature>
<feature type="compositionally biased region" description="Polar residues" evidence="1">
    <location>
        <begin position="202"/>
        <end position="217"/>
    </location>
</feature>
<sequence length="357" mass="42201">MALWVGSAPTATAQSKKSSLPTVKVPKKKKKVKRVKQNRKDKKVRDKSSTPRTKKSGFGGGQSYQSPRSKSTDWNNRDRYRRPRSKSISRKARDNYKQPRSKKNSGKVDDLYRRPPTLSPSGTVRDRYNPPRTRSHSEKVRDGYKLPETISPSGKVRATRGLEQPPIEEGQEKAHLPFIDRIFTNNRFLKKKEKALEKSSAQTTNYQGRQKSKTLNAKTRHYEKTDREQAKVVNGYRTYTRWQKKKIEKNYSRYVHQNGGYLRVPTPKAKSRYFEKLAHKVHEYNGTIKRRKPGKDMHPSVDYLTAKQKNTYEKKEKYRKRRLWLSHIFKSKDQPKHLKEKTRKPRYDKKEAEIWYY</sequence>
<feature type="region of interest" description="Disordered" evidence="1">
    <location>
        <begin position="1"/>
        <end position="173"/>
    </location>
</feature>
<organism evidence="2">
    <name type="scientific">Roseihalotalea indica</name>
    <dbReference type="NCBI Taxonomy" id="2867963"/>
    <lineage>
        <taxon>Bacteria</taxon>
        <taxon>Pseudomonadati</taxon>
        <taxon>Bacteroidota</taxon>
        <taxon>Cytophagia</taxon>
        <taxon>Cytophagales</taxon>
        <taxon>Catalimonadaceae</taxon>
        <taxon>Roseihalotalea</taxon>
    </lineage>
</organism>
<feature type="compositionally biased region" description="Basic and acidic residues" evidence="1">
    <location>
        <begin position="124"/>
        <end position="145"/>
    </location>
</feature>
<protein>
    <submittedName>
        <fullName evidence="2">Uncharacterized protein</fullName>
    </submittedName>
</protein>
<dbReference type="AlphaFoldDB" id="A0AA49GL88"/>
<feature type="compositionally biased region" description="Polar residues" evidence="1">
    <location>
        <begin position="9"/>
        <end position="21"/>
    </location>
</feature>
<feature type="compositionally biased region" description="Basic residues" evidence="1">
    <location>
        <begin position="25"/>
        <end position="42"/>
    </location>
</feature>
<accession>A0AA49GL88</accession>
<evidence type="ECO:0000256" key="1">
    <source>
        <dbReference type="SAM" id="MobiDB-lite"/>
    </source>
</evidence>